<comment type="caution">
    <text evidence="1">The sequence shown here is derived from an EMBL/GenBank/DDBJ whole genome shotgun (WGS) entry which is preliminary data.</text>
</comment>
<keyword evidence="2" id="KW-1185">Reference proteome</keyword>
<dbReference type="EMBL" id="LXQA011229937">
    <property type="protein sequence ID" value="MCI89889.1"/>
    <property type="molecule type" value="Genomic_DNA"/>
</dbReference>
<evidence type="ECO:0000313" key="2">
    <source>
        <dbReference type="Proteomes" id="UP000265520"/>
    </source>
</evidence>
<accession>A0A392VR45</accession>
<dbReference type="Proteomes" id="UP000265520">
    <property type="component" value="Unassembled WGS sequence"/>
</dbReference>
<feature type="non-terminal residue" evidence="1">
    <location>
        <position position="70"/>
    </location>
</feature>
<name>A0A392VR45_9FABA</name>
<proteinExistence type="predicted"/>
<sequence length="70" mass="7821">EKVMVDGILVEIKIVEEWGYALGEDACLFEEESDSEASHFDNEAGFGDPDVNRNVDTLVEKIVNGMEEED</sequence>
<dbReference type="AlphaFoldDB" id="A0A392VR45"/>
<reference evidence="1 2" key="1">
    <citation type="journal article" date="2018" name="Front. Plant Sci.">
        <title>Red Clover (Trifolium pratense) and Zigzag Clover (T. medium) - A Picture of Genomic Similarities and Differences.</title>
        <authorList>
            <person name="Dluhosova J."/>
            <person name="Istvanek J."/>
            <person name="Nedelnik J."/>
            <person name="Repkova J."/>
        </authorList>
    </citation>
    <scope>NUCLEOTIDE SEQUENCE [LARGE SCALE GENOMIC DNA]</scope>
    <source>
        <strain evidence="2">cv. 10/8</strain>
        <tissue evidence="1">Leaf</tissue>
    </source>
</reference>
<evidence type="ECO:0000313" key="1">
    <source>
        <dbReference type="EMBL" id="MCI89889.1"/>
    </source>
</evidence>
<feature type="non-terminal residue" evidence="1">
    <location>
        <position position="1"/>
    </location>
</feature>
<organism evidence="1 2">
    <name type="scientific">Trifolium medium</name>
    <dbReference type="NCBI Taxonomy" id="97028"/>
    <lineage>
        <taxon>Eukaryota</taxon>
        <taxon>Viridiplantae</taxon>
        <taxon>Streptophyta</taxon>
        <taxon>Embryophyta</taxon>
        <taxon>Tracheophyta</taxon>
        <taxon>Spermatophyta</taxon>
        <taxon>Magnoliopsida</taxon>
        <taxon>eudicotyledons</taxon>
        <taxon>Gunneridae</taxon>
        <taxon>Pentapetalae</taxon>
        <taxon>rosids</taxon>
        <taxon>fabids</taxon>
        <taxon>Fabales</taxon>
        <taxon>Fabaceae</taxon>
        <taxon>Papilionoideae</taxon>
        <taxon>50 kb inversion clade</taxon>
        <taxon>NPAAA clade</taxon>
        <taxon>Hologalegina</taxon>
        <taxon>IRL clade</taxon>
        <taxon>Trifolieae</taxon>
        <taxon>Trifolium</taxon>
    </lineage>
</organism>
<protein>
    <submittedName>
        <fullName evidence="1">Sulfate transporter</fullName>
    </submittedName>
</protein>